<dbReference type="SUPFAM" id="SSF53850">
    <property type="entry name" value="Periplasmic binding protein-like II"/>
    <property type="match status" value="1"/>
</dbReference>
<dbReference type="PANTHER" id="PTHR30222">
    <property type="entry name" value="SPERMIDINE/PUTRESCINE-BINDING PERIPLASMIC PROTEIN"/>
    <property type="match status" value="1"/>
</dbReference>
<organism evidence="4 5">
    <name type="scientific">Nonomuraea mangrovi</name>
    <dbReference type="NCBI Taxonomy" id="2316207"/>
    <lineage>
        <taxon>Bacteria</taxon>
        <taxon>Bacillati</taxon>
        <taxon>Actinomycetota</taxon>
        <taxon>Actinomycetes</taxon>
        <taxon>Streptosporangiales</taxon>
        <taxon>Streptosporangiaceae</taxon>
        <taxon>Nonomuraea</taxon>
    </lineage>
</organism>
<comment type="caution">
    <text evidence="4">The sequence shown here is derived from an EMBL/GenBank/DDBJ whole genome shotgun (WGS) entry which is preliminary data.</text>
</comment>
<name>A0ABW4TFM0_9ACTN</name>
<dbReference type="Proteomes" id="UP001597368">
    <property type="component" value="Unassembled WGS sequence"/>
</dbReference>
<dbReference type="EMBL" id="JBHUFV010000083">
    <property type="protein sequence ID" value="MFD1939551.1"/>
    <property type="molecule type" value="Genomic_DNA"/>
</dbReference>
<dbReference type="PROSITE" id="PS51257">
    <property type="entry name" value="PROKAR_LIPOPROTEIN"/>
    <property type="match status" value="1"/>
</dbReference>
<evidence type="ECO:0000256" key="3">
    <source>
        <dbReference type="SAM" id="SignalP"/>
    </source>
</evidence>
<dbReference type="PANTHER" id="PTHR30222:SF18">
    <property type="entry name" value="BIFUNCTIONAL POLYHYDROXYBUTYRATE SYNTHASE _ ABC TRANSPORTER PERIPLASMIC BINDING PROTEIN-RELATED"/>
    <property type="match status" value="1"/>
</dbReference>
<feature type="chain" id="PRO_5045654891" evidence="3">
    <location>
        <begin position="28"/>
        <end position="393"/>
    </location>
</feature>
<keyword evidence="5" id="KW-1185">Reference proteome</keyword>
<dbReference type="Gene3D" id="3.40.190.10">
    <property type="entry name" value="Periplasmic binding protein-like II"/>
    <property type="match status" value="2"/>
</dbReference>
<accession>A0ABW4TFM0</accession>
<dbReference type="RefSeq" id="WP_379581922.1">
    <property type="nucleotide sequence ID" value="NZ_JBHUFV010000083.1"/>
</dbReference>
<reference evidence="5" key="1">
    <citation type="journal article" date="2019" name="Int. J. Syst. Evol. Microbiol.">
        <title>The Global Catalogue of Microorganisms (GCM) 10K type strain sequencing project: providing services to taxonomists for standard genome sequencing and annotation.</title>
        <authorList>
            <consortium name="The Broad Institute Genomics Platform"/>
            <consortium name="The Broad Institute Genome Sequencing Center for Infectious Disease"/>
            <person name="Wu L."/>
            <person name="Ma J."/>
        </authorList>
    </citation>
    <scope>NUCLEOTIDE SEQUENCE [LARGE SCALE GENOMIC DNA]</scope>
    <source>
        <strain evidence="5">ICMP 6774ER</strain>
    </source>
</reference>
<proteinExistence type="predicted"/>
<evidence type="ECO:0000256" key="2">
    <source>
        <dbReference type="SAM" id="MobiDB-lite"/>
    </source>
</evidence>
<feature type="region of interest" description="Disordered" evidence="2">
    <location>
        <begin position="29"/>
        <end position="68"/>
    </location>
</feature>
<sequence>MRHRIPVMAIAGVACMAMTGCAASAGAARTTTSVRVTPTAGPASTSATPSQRSTPTSPPTPSASPVQSDGTLQILTYKGYAESGGAGTNWVTDFEGTTGCRIARLDVVQTAQEMQAKVGERAYDVISAGPEVAAGLIAANQVQPIDTAKVTGYDELTEHLREQTKTGGKVYGVPYLWGVNEIIYDAAKVKPRDALDLYDSQRSALPDSPLGVADAALAGKVADPFELTTAQLDEAVKLLSRNKHRLYWKEPISLVRAFATGKVDIAQATPYFRLLLRKAGKDVKALDVPTTGWVDSWMLSTNTASLDCAYRWLSWTATSKTQHDAAAWVGLAPANPKACKKELRRICDAYGVDDEQKLEKVTFAVRPPGDCKPPKGECTDYATWIERWRELVS</sequence>
<feature type="signal peptide" evidence="3">
    <location>
        <begin position="1"/>
        <end position="27"/>
    </location>
</feature>
<dbReference type="Pfam" id="PF13416">
    <property type="entry name" value="SBP_bac_8"/>
    <property type="match status" value="1"/>
</dbReference>
<dbReference type="InterPro" id="IPR006059">
    <property type="entry name" value="SBP"/>
</dbReference>
<keyword evidence="1 3" id="KW-0732">Signal</keyword>
<evidence type="ECO:0000313" key="5">
    <source>
        <dbReference type="Proteomes" id="UP001597368"/>
    </source>
</evidence>
<gene>
    <name evidence="4" type="ORF">ACFSKW_49620</name>
</gene>
<evidence type="ECO:0000313" key="4">
    <source>
        <dbReference type="EMBL" id="MFD1939551.1"/>
    </source>
</evidence>
<feature type="compositionally biased region" description="Low complexity" evidence="2">
    <location>
        <begin position="29"/>
        <end position="55"/>
    </location>
</feature>
<protein>
    <submittedName>
        <fullName evidence="4">Extracellular solute-binding protein</fullName>
    </submittedName>
</protein>
<evidence type="ECO:0000256" key="1">
    <source>
        <dbReference type="ARBA" id="ARBA00022729"/>
    </source>
</evidence>